<dbReference type="InterPro" id="IPR001647">
    <property type="entry name" value="HTH_TetR"/>
</dbReference>
<keyword evidence="8" id="KW-1185">Reference proteome</keyword>
<keyword evidence="3 5" id="KW-0238">DNA-binding</keyword>
<dbReference type="PANTHER" id="PTHR30055">
    <property type="entry name" value="HTH-TYPE TRANSCRIPTIONAL REGULATOR RUTR"/>
    <property type="match status" value="1"/>
</dbReference>
<evidence type="ECO:0000313" key="7">
    <source>
        <dbReference type="EMBL" id="SFT02077.1"/>
    </source>
</evidence>
<accession>A0A1I6ULC1</accession>
<dbReference type="InterPro" id="IPR039538">
    <property type="entry name" value="BetI_C"/>
</dbReference>
<keyword evidence="2" id="KW-0805">Transcription regulation</keyword>
<dbReference type="Proteomes" id="UP000199392">
    <property type="component" value="Unassembled WGS sequence"/>
</dbReference>
<evidence type="ECO:0000259" key="6">
    <source>
        <dbReference type="PROSITE" id="PS50977"/>
    </source>
</evidence>
<keyword evidence="4" id="KW-0804">Transcription</keyword>
<dbReference type="SUPFAM" id="SSF46689">
    <property type="entry name" value="Homeodomain-like"/>
    <property type="match status" value="1"/>
</dbReference>
<evidence type="ECO:0000256" key="4">
    <source>
        <dbReference type="ARBA" id="ARBA00023163"/>
    </source>
</evidence>
<dbReference type="Pfam" id="PF13977">
    <property type="entry name" value="TetR_C_6"/>
    <property type="match status" value="1"/>
</dbReference>
<dbReference type="RefSeq" id="WP_092427175.1">
    <property type="nucleotide sequence ID" value="NZ_FNCL01000009.1"/>
</dbReference>
<dbReference type="Pfam" id="PF00440">
    <property type="entry name" value="TetR_N"/>
    <property type="match status" value="1"/>
</dbReference>
<dbReference type="PROSITE" id="PS50977">
    <property type="entry name" value="HTH_TETR_2"/>
    <property type="match status" value="1"/>
</dbReference>
<gene>
    <name evidence="7" type="ORF">SAMN04488050_108129</name>
</gene>
<reference evidence="8" key="1">
    <citation type="submission" date="2016-10" db="EMBL/GenBank/DDBJ databases">
        <authorList>
            <person name="Varghese N."/>
            <person name="Submissions S."/>
        </authorList>
    </citation>
    <scope>NUCLEOTIDE SEQUENCE [LARGE SCALE GENOMIC DNA]</scope>
    <source>
        <strain evidence="8">DSM 26894</strain>
    </source>
</reference>
<feature type="domain" description="HTH tetR-type" evidence="6">
    <location>
        <begin position="12"/>
        <end position="72"/>
    </location>
</feature>
<dbReference type="EMBL" id="FOZW01000008">
    <property type="protein sequence ID" value="SFT02077.1"/>
    <property type="molecule type" value="Genomic_DNA"/>
</dbReference>
<keyword evidence="1" id="KW-0678">Repressor</keyword>
<dbReference type="InterPro" id="IPR036271">
    <property type="entry name" value="Tet_transcr_reg_TetR-rel_C_sf"/>
</dbReference>
<evidence type="ECO:0000256" key="2">
    <source>
        <dbReference type="ARBA" id="ARBA00023015"/>
    </source>
</evidence>
<evidence type="ECO:0000256" key="3">
    <source>
        <dbReference type="ARBA" id="ARBA00023125"/>
    </source>
</evidence>
<dbReference type="Gene3D" id="1.10.357.10">
    <property type="entry name" value="Tetracycline Repressor, domain 2"/>
    <property type="match status" value="1"/>
</dbReference>
<evidence type="ECO:0000256" key="5">
    <source>
        <dbReference type="PROSITE-ProRule" id="PRU00335"/>
    </source>
</evidence>
<protein>
    <submittedName>
        <fullName evidence="7">Transcriptional regulator, TetR family</fullName>
    </submittedName>
</protein>
<evidence type="ECO:0000256" key="1">
    <source>
        <dbReference type="ARBA" id="ARBA00022491"/>
    </source>
</evidence>
<name>A0A1I6ULC1_9RHOB</name>
<dbReference type="InterPro" id="IPR009057">
    <property type="entry name" value="Homeodomain-like_sf"/>
</dbReference>
<dbReference type="GO" id="GO:0003700">
    <property type="term" value="F:DNA-binding transcription factor activity"/>
    <property type="evidence" value="ECO:0007669"/>
    <property type="project" value="TreeGrafter"/>
</dbReference>
<dbReference type="PRINTS" id="PR00455">
    <property type="entry name" value="HTHTETR"/>
</dbReference>
<organism evidence="7 8">
    <name type="scientific">Alloyangia pacifica</name>
    <dbReference type="NCBI Taxonomy" id="311180"/>
    <lineage>
        <taxon>Bacteria</taxon>
        <taxon>Pseudomonadati</taxon>
        <taxon>Pseudomonadota</taxon>
        <taxon>Alphaproteobacteria</taxon>
        <taxon>Rhodobacterales</taxon>
        <taxon>Roseobacteraceae</taxon>
        <taxon>Alloyangia</taxon>
    </lineage>
</organism>
<proteinExistence type="predicted"/>
<dbReference type="PANTHER" id="PTHR30055:SF228">
    <property type="entry name" value="TRANSCRIPTIONAL REGULATOR-RELATED"/>
    <property type="match status" value="1"/>
</dbReference>
<dbReference type="InterPro" id="IPR050109">
    <property type="entry name" value="HTH-type_TetR-like_transc_reg"/>
</dbReference>
<feature type="DNA-binding region" description="H-T-H motif" evidence="5">
    <location>
        <begin position="35"/>
        <end position="54"/>
    </location>
</feature>
<sequence length="220" mass="23712">MTRRAFSRLSQDRRRTDLLEATLACVADLGLDRAGARQIAERAGVSAGLIRHYFPSKDEMVRAAYAYLMGQMTAAAEDSGAGDALSPEAALAEVIAANFAPPSLSGVKVSLWATFVGRVRVDPAYADIHREGYREFLDLLEARIHPVLVAQGCPADPARCKHLAIALNGLIDGLWIEGSLGHGLYDARRLPAIALAAAEGILRLPDTTLTRHLALEDERS</sequence>
<dbReference type="STRING" id="311180.SAMN04488050_108129"/>
<dbReference type="GO" id="GO:0000976">
    <property type="term" value="F:transcription cis-regulatory region binding"/>
    <property type="evidence" value="ECO:0007669"/>
    <property type="project" value="TreeGrafter"/>
</dbReference>
<dbReference type="SUPFAM" id="SSF48498">
    <property type="entry name" value="Tetracyclin repressor-like, C-terminal domain"/>
    <property type="match status" value="1"/>
</dbReference>
<dbReference type="AlphaFoldDB" id="A0A1I6ULC1"/>
<dbReference type="OrthoDB" id="9809265at2"/>
<evidence type="ECO:0000313" key="8">
    <source>
        <dbReference type="Proteomes" id="UP000199392"/>
    </source>
</evidence>